<dbReference type="SUPFAM" id="SSF51445">
    <property type="entry name" value="(Trans)glycosidases"/>
    <property type="match status" value="1"/>
</dbReference>
<organism evidence="6 7">
    <name type="scientific">Blautia faecis</name>
    <dbReference type="NCBI Taxonomy" id="871665"/>
    <lineage>
        <taxon>Bacteria</taxon>
        <taxon>Bacillati</taxon>
        <taxon>Bacillota</taxon>
        <taxon>Clostridia</taxon>
        <taxon>Lachnospirales</taxon>
        <taxon>Lachnospiraceae</taxon>
        <taxon>Blautia</taxon>
    </lineage>
</organism>
<proteinExistence type="inferred from homology"/>
<dbReference type="InterPro" id="IPR002053">
    <property type="entry name" value="Glyco_hydro_25"/>
</dbReference>
<feature type="signal peptide" evidence="5">
    <location>
        <begin position="1"/>
        <end position="23"/>
    </location>
</feature>
<reference evidence="6 7" key="1">
    <citation type="journal article" date="2020" name="Cell Host Microbe">
        <title>Functional and Genomic Variation between Human-Derived Isolates of Lachnospiraceae Reveals Inter- and Intra-Species Diversity.</title>
        <authorList>
            <person name="Sorbara M.T."/>
            <person name="Littmann E.R."/>
            <person name="Fontana E."/>
            <person name="Moody T.U."/>
            <person name="Kohout C.E."/>
            <person name="Gjonbalaj M."/>
            <person name="Eaton V."/>
            <person name="Seok R."/>
            <person name="Leiner I.M."/>
            <person name="Pamer E.G."/>
        </authorList>
    </citation>
    <scope>NUCLEOTIDE SEQUENCE [LARGE SCALE GENOMIC DNA]</scope>
    <source>
        <strain evidence="6 7">MSK.17.74</strain>
    </source>
</reference>
<keyword evidence="5" id="KW-0732">Signal</keyword>
<dbReference type="PROSITE" id="PS51904">
    <property type="entry name" value="GLYCOSYL_HYDROL_F25_2"/>
    <property type="match status" value="1"/>
</dbReference>
<comment type="caution">
    <text evidence="6">The sequence shown here is derived from an EMBL/GenBank/DDBJ whole genome shotgun (WGS) entry which is preliminary data.</text>
</comment>
<comment type="similarity">
    <text evidence="1">Belongs to the glycosyl hydrolase 25 family.</text>
</comment>
<dbReference type="SMART" id="SM00641">
    <property type="entry name" value="Glyco_25"/>
    <property type="match status" value="1"/>
</dbReference>
<evidence type="ECO:0000256" key="1">
    <source>
        <dbReference type="ARBA" id="ARBA00010646"/>
    </source>
</evidence>
<dbReference type="RefSeq" id="WP_173734904.1">
    <property type="nucleotide sequence ID" value="NZ_JAAITS010000016.1"/>
</dbReference>
<dbReference type="Pfam" id="PF01473">
    <property type="entry name" value="Choline_bind_1"/>
    <property type="match status" value="2"/>
</dbReference>
<dbReference type="Pfam" id="PF01183">
    <property type="entry name" value="Glyco_hydro_25"/>
    <property type="match status" value="1"/>
</dbReference>
<name>A0ABX2H7S9_9FIRM</name>
<dbReference type="PANTHER" id="PTHR34135:SF2">
    <property type="entry name" value="LYSOZYME"/>
    <property type="match status" value="1"/>
</dbReference>
<evidence type="ECO:0000256" key="4">
    <source>
        <dbReference type="ARBA" id="ARBA00023295"/>
    </source>
</evidence>
<evidence type="ECO:0000256" key="5">
    <source>
        <dbReference type="SAM" id="SignalP"/>
    </source>
</evidence>
<dbReference type="Gene3D" id="3.20.20.80">
    <property type="entry name" value="Glycosidases"/>
    <property type="match status" value="1"/>
</dbReference>
<keyword evidence="3" id="KW-0378">Hydrolase</keyword>
<keyword evidence="4" id="KW-0326">Glycosidase</keyword>
<dbReference type="EMBL" id="JAAITS010000016">
    <property type="protein sequence ID" value="NSG85253.1"/>
    <property type="molecule type" value="Genomic_DNA"/>
</dbReference>
<gene>
    <name evidence="6" type="ORF">G5B17_07370</name>
</gene>
<dbReference type="InterPro" id="IPR018337">
    <property type="entry name" value="Cell_wall/Cho-bd_repeat"/>
</dbReference>
<evidence type="ECO:0008006" key="8">
    <source>
        <dbReference type="Google" id="ProtNLM"/>
    </source>
</evidence>
<dbReference type="InterPro" id="IPR017853">
    <property type="entry name" value="GH"/>
</dbReference>
<evidence type="ECO:0000256" key="2">
    <source>
        <dbReference type="ARBA" id="ARBA00022737"/>
    </source>
</evidence>
<evidence type="ECO:0000313" key="6">
    <source>
        <dbReference type="EMBL" id="NSG85253.1"/>
    </source>
</evidence>
<feature type="chain" id="PRO_5046207461" description="Toxin A" evidence="5">
    <location>
        <begin position="24"/>
        <end position="521"/>
    </location>
</feature>
<dbReference type="InterPro" id="IPR018077">
    <property type="entry name" value="Glyco_hydro_fam25_subgr"/>
</dbReference>
<dbReference type="Proteomes" id="UP001644719">
    <property type="component" value="Unassembled WGS sequence"/>
</dbReference>
<evidence type="ECO:0000256" key="3">
    <source>
        <dbReference type="ARBA" id="ARBA00022801"/>
    </source>
</evidence>
<dbReference type="PANTHER" id="PTHR34135">
    <property type="entry name" value="LYSOZYME"/>
    <property type="match status" value="1"/>
</dbReference>
<keyword evidence="2" id="KW-0677">Repeat</keyword>
<dbReference type="Gene3D" id="2.10.270.10">
    <property type="entry name" value="Cholin Binding"/>
    <property type="match status" value="3"/>
</dbReference>
<sequence length="521" mass="58421">MGKWKKWLSAGLFTAMLGTAIIAGPTADVSANAGNKPYNIENVSPDAHLAPSVGDSSSKTSSKAWHKIDGVCYNGSGKKVEGAITRGMDVSEWQGKINWKEAKKDLDFAFVRISYGTRHLDDYYDYNMTEAEAADVPVGTYVYSLAKTNKEALAEAQLAIRQMQGHKVSYPVAFDLEDEATLGTLTRKEISQIALTFCDEIRKAGYTPILYMNLNWYNNFVDWNVLEGSGLDVWIASYGDTILAPSASKYKYTIWQCTAGDEVPGMISTKKLISGVPKENNVDLNFGYVDYTTKVVPRWNSQEGYTPAKQPLYSDPKLHKNGWTTVKGRKYYYTNDKKAKGWLEIDGKYYCFSSVDGHLYKSKLIKKDGTAYYVDKNGVRVENKVVTKKGKTYYFGADGKALTGMRKVGRKYYYFSTTSFAMEKNYKYVAANGSIYYFGSKGYRAKNKFITLTENGRKNTYYFGKNGKAYKGWYTIKGKKYYFYRGTGAGAGVRAQNLSLTSADGLVSVFNKNGVCTKQYR</sequence>
<evidence type="ECO:0000313" key="7">
    <source>
        <dbReference type="Proteomes" id="UP001644719"/>
    </source>
</evidence>
<dbReference type="SUPFAM" id="SSF69360">
    <property type="entry name" value="Cell wall binding repeat"/>
    <property type="match status" value="1"/>
</dbReference>
<accession>A0ABX2H7S9</accession>
<keyword evidence="7" id="KW-1185">Reference proteome</keyword>
<protein>
    <recommendedName>
        <fullName evidence="8">Toxin A</fullName>
    </recommendedName>
</protein>